<organism evidence="2 3">
    <name type="scientific">OM182 bacterium MED-G24</name>
    <dbReference type="NCBI Taxonomy" id="1986255"/>
    <lineage>
        <taxon>Bacteria</taxon>
        <taxon>Pseudomonadati</taxon>
        <taxon>Pseudomonadota</taxon>
        <taxon>Gammaproteobacteria</taxon>
        <taxon>OMG group</taxon>
        <taxon>OM182 clade</taxon>
    </lineage>
</organism>
<sequence length="63" mass="6817">MRIIVLKDSKHIEQVVVTAKSAVVGRRSDCDITIRDPTVSGHHAVILRSGDGYVIKVGTPLHA</sequence>
<accession>A0A2A5WL99</accession>
<evidence type="ECO:0000313" key="2">
    <source>
        <dbReference type="EMBL" id="PDH37315.1"/>
    </source>
</evidence>
<proteinExistence type="predicted"/>
<dbReference type="InterPro" id="IPR000253">
    <property type="entry name" value="FHA_dom"/>
</dbReference>
<evidence type="ECO:0000313" key="3">
    <source>
        <dbReference type="Proteomes" id="UP000219327"/>
    </source>
</evidence>
<comment type="caution">
    <text evidence="2">The sequence shown here is derived from an EMBL/GenBank/DDBJ whole genome shotgun (WGS) entry which is preliminary data.</text>
</comment>
<gene>
    <name evidence="2" type="ORF">CNE99_08345</name>
</gene>
<dbReference type="InterPro" id="IPR008984">
    <property type="entry name" value="SMAD_FHA_dom_sf"/>
</dbReference>
<dbReference type="CDD" id="cd00060">
    <property type="entry name" value="FHA"/>
    <property type="match status" value="1"/>
</dbReference>
<dbReference type="Gene3D" id="2.60.200.20">
    <property type="match status" value="1"/>
</dbReference>
<evidence type="ECO:0000259" key="1">
    <source>
        <dbReference type="PROSITE" id="PS50006"/>
    </source>
</evidence>
<dbReference type="Pfam" id="PF00498">
    <property type="entry name" value="FHA"/>
    <property type="match status" value="1"/>
</dbReference>
<name>A0A2A5WL99_9GAMM</name>
<dbReference type="AlphaFoldDB" id="A0A2A5WL99"/>
<dbReference type="SUPFAM" id="SSF49879">
    <property type="entry name" value="SMAD/FHA domain"/>
    <property type="match status" value="1"/>
</dbReference>
<feature type="domain" description="FHA" evidence="1">
    <location>
        <begin position="22"/>
        <end position="46"/>
    </location>
</feature>
<dbReference type="Proteomes" id="UP000219327">
    <property type="component" value="Unassembled WGS sequence"/>
</dbReference>
<protein>
    <recommendedName>
        <fullName evidence="1">FHA domain-containing protein</fullName>
    </recommendedName>
</protein>
<reference evidence="2 3" key="1">
    <citation type="submission" date="2017-08" db="EMBL/GenBank/DDBJ databases">
        <title>Fine stratification of microbial communities through a metagenomic profile of the photic zone.</title>
        <authorList>
            <person name="Haro-Moreno J.M."/>
            <person name="Lopez-Perez M."/>
            <person name="De La Torre J."/>
            <person name="Picazo A."/>
            <person name="Camacho A."/>
            <person name="Rodriguez-Valera F."/>
        </authorList>
    </citation>
    <scope>NUCLEOTIDE SEQUENCE [LARGE SCALE GENOMIC DNA]</scope>
    <source>
        <strain evidence="2">MED-G24</strain>
    </source>
</reference>
<dbReference type="EMBL" id="NTKD01000050">
    <property type="protein sequence ID" value="PDH37315.1"/>
    <property type="molecule type" value="Genomic_DNA"/>
</dbReference>
<dbReference type="PROSITE" id="PS50006">
    <property type="entry name" value="FHA_DOMAIN"/>
    <property type="match status" value="1"/>
</dbReference>